<comment type="caution">
    <text evidence="1">The sequence shown here is derived from an EMBL/GenBank/DDBJ whole genome shotgun (WGS) entry which is preliminary data.</text>
</comment>
<dbReference type="AlphaFoldDB" id="A0A9D9DNN1"/>
<evidence type="ECO:0008006" key="3">
    <source>
        <dbReference type="Google" id="ProtNLM"/>
    </source>
</evidence>
<name>A0A9D9DNN1_9BACT</name>
<accession>A0A9D9DNN1</accession>
<evidence type="ECO:0000313" key="2">
    <source>
        <dbReference type="Proteomes" id="UP000823632"/>
    </source>
</evidence>
<dbReference type="EMBL" id="JADIND010000099">
    <property type="protein sequence ID" value="MBO8430676.1"/>
    <property type="molecule type" value="Genomic_DNA"/>
</dbReference>
<dbReference type="SUPFAM" id="SSF47240">
    <property type="entry name" value="Ferritin-like"/>
    <property type="match status" value="2"/>
</dbReference>
<sequence>MSFNALKEKGIPLEKQLRTWHDIVKRPFNRVEVDCYTRTRQILMNGIEVEAWNFKHHFARTSDDIELNKIIANTRLVEDMQQTTVNWLTPACQSVLDTTLGYEQVAVDLTAWLSQNEPDDYVKETFDFGLLEDFDHLYRYSQWAYMIEGNNPDDILQGQTDVVLGRPTQNHHNDNAIRLRKHYDKNTASPQTKVNILTLLSGEQQTHNFYAEHGFMYGNDDLRRTYAEICDVEEEHVSMYESLIDPTETMLEKLLLHEFTEVCTYYNCYKDEVDPRIKQVWEEFTAMEIGHLQTAAELIKKYEKRDPEEIIGTDIILPCHFESQKEYVAEVLETQIDKRLDGTSDMDYTTIDNLPENWQSYGVQRAVGKDGSPTEQTVQNIKTAINRDIVCAAKKLIKKQPELLEKGLEPEAQAPNTVSVEDYEDMTIVDMFVFDEKQI</sequence>
<dbReference type="InterPro" id="IPR009078">
    <property type="entry name" value="Ferritin-like_SF"/>
</dbReference>
<organism evidence="1 2">
    <name type="scientific">Candidatus Scatousia excrementipullorum</name>
    <dbReference type="NCBI Taxonomy" id="2840936"/>
    <lineage>
        <taxon>Bacteria</taxon>
        <taxon>Candidatus Scatousia</taxon>
    </lineage>
</organism>
<gene>
    <name evidence="1" type="ORF">IAC76_04750</name>
</gene>
<dbReference type="Proteomes" id="UP000823632">
    <property type="component" value="Unassembled WGS sequence"/>
</dbReference>
<proteinExistence type="predicted"/>
<reference evidence="1" key="2">
    <citation type="journal article" date="2021" name="PeerJ">
        <title>Extensive microbial diversity within the chicken gut microbiome revealed by metagenomics and culture.</title>
        <authorList>
            <person name="Gilroy R."/>
            <person name="Ravi A."/>
            <person name="Getino M."/>
            <person name="Pursley I."/>
            <person name="Horton D.L."/>
            <person name="Alikhan N.F."/>
            <person name="Baker D."/>
            <person name="Gharbi K."/>
            <person name="Hall N."/>
            <person name="Watson M."/>
            <person name="Adriaenssens E.M."/>
            <person name="Foster-Nyarko E."/>
            <person name="Jarju S."/>
            <person name="Secka A."/>
            <person name="Antonio M."/>
            <person name="Oren A."/>
            <person name="Chaudhuri R.R."/>
            <person name="La Ragione R."/>
            <person name="Hildebrand F."/>
            <person name="Pallen M.J."/>
        </authorList>
    </citation>
    <scope>NUCLEOTIDE SEQUENCE</scope>
    <source>
        <strain evidence="1">10192</strain>
    </source>
</reference>
<reference evidence="1" key="1">
    <citation type="submission" date="2020-10" db="EMBL/GenBank/DDBJ databases">
        <authorList>
            <person name="Gilroy R."/>
        </authorList>
    </citation>
    <scope>NUCLEOTIDE SEQUENCE</scope>
    <source>
        <strain evidence="1">10192</strain>
    </source>
</reference>
<protein>
    <recommendedName>
        <fullName evidence="3">Ferritin-like domain-containing protein</fullName>
    </recommendedName>
</protein>
<evidence type="ECO:0000313" key="1">
    <source>
        <dbReference type="EMBL" id="MBO8430676.1"/>
    </source>
</evidence>